<feature type="signal peptide" evidence="2">
    <location>
        <begin position="1"/>
        <end position="19"/>
    </location>
</feature>
<keyword evidence="1" id="KW-0802">TPR repeat</keyword>
<feature type="repeat" description="TPR" evidence="1">
    <location>
        <begin position="298"/>
        <end position="331"/>
    </location>
</feature>
<evidence type="ECO:0000313" key="4">
    <source>
        <dbReference type="Proteomes" id="UP000244193"/>
    </source>
</evidence>
<protein>
    <submittedName>
        <fullName evidence="3">Uncharacterized protein</fullName>
    </submittedName>
</protein>
<evidence type="ECO:0000313" key="3">
    <source>
        <dbReference type="EMBL" id="AWA31480.1"/>
    </source>
</evidence>
<sequence length="398" mass="45239">MTTKNIIFFLLAFSQWIFAQPEGYWDKDRATTKEIKLAAGDRIVVRTEDFPTGTTEVVFRITLLDDNQQMANSLVSVLKSIPDPTGISQGSAGAVFLMSKVSGDDKCTYAVFSSEKNASAYVKEGKTDKSCWKQGEPLSKDAKRLSIDKSGCFGSDAMWFGFESKNWIMKSKIVLEVVPWVDRNLNRGWTVENRKSILAISKTSDIAELMLSPDDYCVCILDKIQQKYTYNQYAKLLAVEKTKIFKDFGNSCLSRSEDNLAIQANIRTDAARHFKNRKYNEAIRLLQAGIIDRGTAKALDYNAIGQYYLYSRQFEKAIRAFKEGEKLDNSELLIKLNLAHAYLLNDDFQAAKTLHRKYMLQNVTASLSWKDKTNSDFNDFRSAGIDSENFARILKLFR</sequence>
<accession>A0A2S0RJM7</accession>
<name>A0A2S0RJM7_9FLAO</name>
<evidence type="ECO:0000256" key="1">
    <source>
        <dbReference type="PROSITE-ProRule" id="PRU00339"/>
    </source>
</evidence>
<dbReference type="SUPFAM" id="SSF48452">
    <property type="entry name" value="TPR-like"/>
    <property type="match status" value="1"/>
</dbReference>
<dbReference type="InterPro" id="IPR011990">
    <property type="entry name" value="TPR-like_helical_dom_sf"/>
</dbReference>
<dbReference type="KEGG" id="fmg:HYN48_10800"/>
<reference evidence="3 4" key="1">
    <citation type="submission" date="2018-04" db="EMBL/GenBank/DDBJ databases">
        <title>Genome sequencing of Flavobacterium sp. HYN0048.</title>
        <authorList>
            <person name="Yi H."/>
            <person name="Baek C."/>
        </authorList>
    </citation>
    <scope>NUCLEOTIDE SEQUENCE [LARGE SCALE GENOMIC DNA]</scope>
    <source>
        <strain evidence="3 4">HYN0048</strain>
    </source>
</reference>
<proteinExistence type="predicted"/>
<dbReference type="Proteomes" id="UP000244193">
    <property type="component" value="Chromosome"/>
</dbReference>
<dbReference type="Gene3D" id="1.25.40.10">
    <property type="entry name" value="Tetratricopeptide repeat domain"/>
    <property type="match status" value="1"/>
</dbReference>
<feature type="chain" id="PRO_5015502617" evidence="2">
    <location>
        <begin position="20"/>
        <end position="398"/>
    </location>
</feature>
<dbReference type="AlphaFoldDB" id="A0A2S0RJM7"/>
<evidence type="ECO:0000256" key="2">
    <source>
        <dbReference type="SAM" id="SignalP"/>
    </source>
</evidence>
<keyword evidence="2" id="KW-0732">Signal</keyword>
<dbReference type="EMBL" id="CP028811">
    <property type="protein sequence ID" value="AWA31480.1"/>
    <property type="molecule type" value="Genomic_DNA"/>
</dbReference>
<organism evidence="3 4">
    <name type="scientific">Flavobacterium magnum</name>
    <dbReference type="NCBI Taxonomy" id="2162713"/>
    <lineage>
        <taxon>Bacteria</taxon>
        <taxon>Pseudomonadati</taxon>
        <taxon>Bacteroidota</taxon>
        <taxon>Flavobacteriia</taxon>
        <taxon>Flavobacteriales</taxon>
        <taxon>Flavobacteriaceae</taxon>
        <taxon>Flavobacterium</taxon>
    </lineage>
</organism>
<dbReference type="RefSeq" id="WP_108373565.1">
    <property type="nucleotide sequence ID" value="NZ_CP028811.1"/>
</dbReference>
<dbReference type="InterPro" id="IPR019734">
    <property type="entry name" value="TPR_rpt"/>
</dbReference>
<keyword evidence="4" id="KW-1185">Reference proteome</keyword>
<dbReference type="PROSITE" id="PS50005">
    <property type="entry name" value="TPR"/>
    <property type="match status" value="1"/>
</dbReference>
<dbReference type="OrthoDB" id="1451408at2"/>
<gene>
    <name evidence="3" type="ORF">HYN48_10800</name>
</gene>